<evidence type="ECO:0000256" key="8">
    <source>
        <dbReference type="ARBA" id="ARBA00023136"/>
    </source>
</evidence>
<dbReference type="InterPro" id="IPR027417">
    <property type="entry name" value="P-loop_NTPase"/>
</dbReference>
<dbReference type="Pfam" id="PF00005">
    <property type="entry name" value="ABC_tran"/>
    <property type="match status" value="1"/>
</dbReference>
<dbReference type="CDD" id="cd03257">
    <property type="entry name" value="ABC_NikE_OppD_transporters"/>
    <property type="match status" value="1"/>
</dbReference>
<dbReference type="InterPro" id="IPR050388">
    <property type="entry name" value="ABC_Ni/Peptide_Import"/>
</dbReference>
<keyword evidence="8" id="KW-0472">Membrane</keyword>
<evidence type="ECO:0000256" key="7">
    <source>
        <dbReference type="ARBA" id="ARBA00022967"/>
    </source>
</evidence>
<dbReference type="SUPFAM" id="SSF52540">
    <property type="entry name" value="P-loop containing nucleoside triphosphate hydrolases"/>
    <property type="match status" value="1"/>
</dbReference>
<proteinExistence type="predicted"/>
<dbReference type="Pfam" id="PF08352">
    <property type="entry name" value="oligo_HPY"/>
    <property type="match status" value="1"/>
</dbReference>
<dbReference type="GO" id="GO:0005886">
    <property type="term" value="C:plasma membrane"/>
    <property type="evidence" value="ECO:0007669"/>
    <property type="project" value="UniProtKB-SubCell"/>
</dbReference>
<reference evidence="10" key="1">
    <citation type="submission" date="2019-08" db="EMBL/GenBank/DDBJ databases">
        <authorList>
            <person name="Kucharzyk K."/>
            <person name="Murdoch R.W."/>
            <person name="Higgins S."/>
            <person name="Loffler F."/>
        </authorList>
    </citation>
    <scope>NUCLEOTIDE SEQUENCE</scope>
</reference>
<dbReference type="InterPro" id="IPR003439">
    <property type="entry name" value="ABC_transporter-like_ATP-bd"/>
</dbReference>
<keyword evidence="5" id="KW-0547">Nucleotide-binding</keyword>
<dbReference type="FunFam" id="3.40.50.300:FF:000016">
    <property type="entry name" value="Oligopeptide ABC transporter ATP-binding component"/>
    <property type="match status" value="1"/>
</dbReference>
<feature type="domain" description="ABC transporter" evidence="9">
    <location>
        <begin position="5"/>
        <end position="256"/>
    </location>
</feature>
<accession>A0A644V599</accession>
<evidence type="ECO:0000256" key="1">
    <source>
        <dbReference type="ARBA" id="ARBA00004202"/>
    </source>
</evidence>
<dbReference type="Gene3D" id="3.40.50.300">
    <property type="entry name" value="P-loop containing nucleotide triphosphate hydrolases"/>
    <property type="match status" value="1"/>
</dbReference>
<keyword evidence="4" id="KW-0997">Cell inner membrane</keyword>
<evidence type="ECO:0000313" key="10">
    <source>
        <dbReference type="EMBL" id="MPL85993.1"/>
    </source>
</evidence>
<evidence type="ECO:0000256" key="4">
    <source>
        <dbReference type="ARBA" id="ARBA00022519"/>
    </source>
</evidence>
<sequence>MENILSIKNLSVSLSGKRGIVPILHNISLEVEQGHILGIVGESGSGKSMTAFAINQLLPGGRESIVDGSISFCGEDLTEKTEKEMTKFRGKEIAMIFQEPMTCLNPVFTIGRQMKDVIMTHQKKSSKEAEKQAEEMLEKVHIRNPNRVLSCYPYELSGGMRQRVMIAIALSCSPKLLIADEPTTALDVTIQAQIIFLIKEACKATGTGVIFISHDLGVVSQLCDTIAVMYSGQIVEVGRAADVLAHPQHPYTKALLASIPSFTPREDGNDTLSAIPGMVPDPLEVITGCRFAPRCSYAMDICHKKVPPLQIFADGYSLHCHLQKEVEN</sequence>
<gene>
    <name evidence="10" type="primary">ddpD</name>
    <name evidence="10" type="ORF">SDC9_31969</name>
</gene>
<evidence type="ECO:0000256" key="2">
    <source>
        <dbReference type="ARBA" id="ARBA00022448"/>
    </source>
</evidence>
<organism evidence="10">
    <name type="scientific">bioreactor metagenome</name>
    <dbReference type="NCBI Taxonomy" id="1076179"/>
    <lineage>
        <taxon>unclassified sequences</taxon>
        <taxon>metagenomes</taxon>
        <taxon>ecological metagenomes</taxon>
    </lineage>
</organism>
<keyword evidence="6 10" id="KW-0067">ATP-binding</keyword>
<dbReference type="PANTHER" id="PTHR43297">
    <property type="entry name" value="OLIGOPEPTIDE TRANSPORT ATP-BINDING PROTEIN APPD"/>
    <property type="match status" value="1"/>
</dbReference>
<dbReference type="EMBL" id="VSSQ01000215">
    <property type="protein sequence ID" value="MPL85993.1"/>
    <property type="molecule type" value="Genomic_DNA"/>
</dbReference>
<dbReference type="InterPro" id="IPR003593">
    <property type="entry name" value="AAA+_ATPase"/>
</dbReference>
<dbReference type="GO" id="GO:0005524">
    <property type="term" value="F:ATP binding"/>
    <property type="evidence" value="ECO:0007669"/>
    <property type="project" value="UniProtKB-KW"/>
</dbReference>
<evidence type="ECO:0000256" key="6">
    <source>
        <dbReference type="ARBA" id="ARBA00022840"/>
    </source>
</evidence>
<evidence type="ECO:0000256" key="3">
    <source>
        <dbReference type="ARBA" id="ARBA00022475"/>
    </source>
</evidence>
<evidence type="ECO:0000256" key="5">
    <source>
        <dbReference type="ARBA" id="ARBA00022741"/>
    </source>
</evidence>
<dbReference type="GO" id="GO:0016887">
    <property type="term" value="F:ATP hydrolysis activity"/>
    <property type="evidence" value="ECO:0007669"/>
    <property type="project" value="InterPro"/>
</dbReference>
<dbReference type="PROSITE" id="PS00211">
    <property type="entry name" value="ABC_TRANSPORTER_1"/>
    <property type="match status" value="1"/>
</dbReference>
<dbReference type="AlphaFoldDB" id="A0A644V599"/>
<dbReference type="PROSITE" id="PS50893">
    <property type="entry name" value="ABC_TRANSPORTER_2"/>
    <property type="match status" value="1"/>
</dbReference>
<dbReference type="SMART" id="SM00382">
    <property type="entry name" value="AAA"/>
    <property type="match status" value="1"/>
</dbReference>
<dbReference type="NCBIfam" id="TIGR01727">
    <property type="entry name" value="oligo_HPY"/>
    <property type="match status" value="1"/>
</dbReference>
<dbReference type="InterPro" id="IPR013563">
    <property type="entry name" value="Oligopep_ABC_C"/>
</dbReference>
<protein>
    <submittedName>
        <fullName evidence="10">Putative D,D-dipeptide transport ATP-binding protein DdpD</fullName>
    </submittedName>
</protein>
<keyword evidence="3" id="KW-1003">Cell membrane</keyword>
<dbReference type="GO" id="GO:0015833">
    <property type="term" value="P:peptide transport"/>
    <property type="evidence" value="ECO:0007669"/>
    <property type="project" value="InterPro"/>
</dbReference>
<dbReference type="PANTHER" id="PTHR43297:SF14">
    <property type="entry name" value="ATPASE AAA-TYPE CORE DOMAIN-CONTAINING PROTEIN"/>
    <property type="match status" value="1"/>
</dbReference>
<dbReference type="InterPro" id="IPR017871">
    <property type="entry name" value="ABC_transporter-like_CS"/>
</dbReference>
<keyword evidence="7" id="KW-1278">Translocase</keyword>
<comment type="caution">
    <text evidence="10">The sequence shown here is derived from an EMBL/GenBank/DDBJ whole genome shotgun (WGS) entry which is preliminary data.</text>
</comment>
<evidence type="ECO:0000259" key="9">
    <source>
        <dbReference type="PROSITE" id="PS50893"/>
    </source>
</evidence>
<keyword evidence="2" id="KW-0813">Transport</keyword>
<comment type="subcellular location">
    <subcellularLocation>
        <location evidence="1">Cell membrane</location>
        <topology evidence="1">Peripheral membrane protein</topology>
    </subcellularLocation>
</comment>
<name>A0A644V599_9ZZZZ</name>